<dbReference type="STRING" id="1054147.F4Q3M9"/>
<keyword evidence="6" id="KW-1185">Reference proteome</keyword>
<evidence type="ECO:0000256" key="2">
    <source>
        <dbReference type="ARBA" id="ARBA00022989"/>
    </source>
</evidence>
<evidence type="ECO:0000256" key="3">
    <source>
        <dbReference type="ARBA" id="ARBA00023136"/>
    </source>
</evidence>
<evidence type="ECO:0000313" key="5">
    <source>
        <dbReference type="EMBL" id="EGG17687.1"/>
    </source>
</evidence>
<feature type="transmembrane region" description="Helical" evidence="4">
    <location>
        <begin position="65"/>
        <end position="85"/>
    </location>
</feature>
<dbReference type="GeneID" id="14869468"/>
<keyword evidence="3 4" id="KW-0472">Membrane</keyword>
<keyword evidence="1 4" id="KW-0812">Transmembrane</keyword>
<evidence type="ECO:0000256" key="4">
    <source>
        <dbReference type="SAM" id="Phobius"/>
    </source>
</evidence>
<sequence>MQDVIKQKVPLRRLLKMSSPEIHLFIMGCIAALCTGSVNPIFSILLAEILIVFQNPEMDTLKKEAAMMGHLVLGRCGIALIILMYHPIGCPIQMSHSHSVAQNLYQGSWIRHSNNVQPCNAPVYTNMTVPGKSGPGGTFSTHDSESPSYTYLVNCTFNADNTFTGQGSIYYPNSWKLYGYVQVKGQFLSNFNFVVVYPPYARFNYQGSTQYYALDTCNYGFDDQEDLDFENVPRS</sequence>
<dbReference type="RefSeq" id="XP_004356171.1">
    <property type="nucleotide sequence ID" value="XM_004356118.1"/>
</dbReference>
<proteinExistence type="predicted"/>
<dbReference type="AlphaFoldDB" id="F4Q3M9"/>
<protein>
    <submittedName>
        <fullName evidence="5">Uncharacterized protein</fullName>
    </submittedName>
</protein>
<dbReference type="Proteomes" id="UP000007797">
    <property type="component" value="Unassembled WGS sequence"/>
</dbReference>
<keyword evidence="2 4" id="KW-1133">Transmembrane helix</keyword>
<gene>
    <name evidence="5" type="ORF">DFA_08683</name>
</gene>
<dbReference type="GO" id="GO:0016020">
    <property type="term" value="C:membrane"/>
    <property type="evidence" value="ECO:0007669"/>
    <property type="project" value="InterPro"/>
</dbReference>
<organism evidence="5 6">
    <name type="scientific">Cavenderia fasciculata</name>
    <name type="common">Slime mold</name>
    <name type="synonym">Dictyostelium fasciculatum</name>
    <dbReference type="NCBI Taxonomy" id="261658"/>
    <lineage>
        <taxon>Eukaryota</taxon>
        <taxon>Amoebozoa</taxon>
        <taxon>Evosea</taxon>
        <taxon>Eumycetozoa</taxon>
        <taxon>Dictyostelia</taxon>
        <taxon>Acytosteliales</taxon>
        <taxon>Cavenderiaceae</taxon>
        <taxon>Cavenderia</taxon>
    </lineage>
</organism>
<evidence type="ECO:0000256" key="1">
    <source>
        <dbReference type="ARBA" id="ARBA00022692"/>
    </source>
</evidence>
<reference evidence="6" key="1">
    <citation type="journal article" date="2011" name="Genome Res.">
        <title>Phylogeny-wide analysis of social amoeba genomes highlights ancient origins for complex intercellular communication.</title>
        <authorList>
            <person name="Heidel A.J."/>
            <person name="Lawal H.M."/>
            <person name="Felder M."/>
            <person name="Schilde C."/>
            <person name="Helps N.R."/>
            <person name="Tunggal B."/>
            <person name="Rivero F."/>
            <person name="John U."/>
            <person name="Schleicher M."/>
            <person name="Eichinger L."/>
            <person name="Platzer M."/>
            <person name="Noegel A.A."/>
            <person name="Schaap P."/>
            <person name="Gloeckner G."/>
        </authorList>
    </citation>
    <scope>NUCLEOTIDE SEQUENCE [LARGE SCALE GENOMIC DNA]</scope>
    <source>
        <strain evidence="6">SH3</strain>
    </source>
</reference>
<accession>F4Q3M9</accession>
<dbReference type="KEGG" id="dfa:DFA_08683"/>
<feature type="transmembrane region" description="Helical" evidence="4">
    <location>
        <begin position="22"/>
        <end position="53"/>
    </location>
</feature>
<dbReference type="GO" id="GO:0005524">
    <property type="term" value="F:ATP binding"/>
    <property type="evidence" value="ECO:0007669"/>
    <property type="project" value="InterPro"/>
</dbReference>
<dbReference type="InterPro" id="IPR036640">
    <property type="entry name" value="ABC1_TM_sf"/>
</dbReference>
<dbReference type="EMBL" id="GL883021">
    <property type="protein sequence ID" value="EGG17687.1"/>
    <property type="molecule type" value="Genomic_DNA"/>
</dbReference>
<name>F4Q3M9_CACFS</name>
<evidence type="ECO:0000313" key="6">
    <source>
        <dbReference type="Proteomes" id="UP000007797"/>
    </source>
</evidence>
<dbReference type="Gene3D" id="1.20.1560.10">
    <property type="entry name" value="ABC transporter type 1, transmembrane domain"/>
    <property type="match status" value="1"/>
</dbReference>